<evidence type="ECO:0000256" key="2">
    <source>
        <dbReference type="ARBA" id="ARBA00022475"/>
    </source>
</evidence>
<keyword evidence="5 6" id="KW-0472">Membrane</keyword>
<proteinExistence type="predicted"/>
<dbReference type="EMBL" id="JAVRHS010000014">
    <property type="protein sequence ID" value="MDT0576970.1"/>
    <property type="molecule type" value="Genomic_DNA"/>
</dbReference>
<feature type="transmembrane region" description="Helical" evidence="6">
    <location>
        <begin position="55"/>
        <end position="73"/>
    </location>
</feature>
<keyword evidence="3 6" id="KW-0812">Transmembrane</keyword>
<dbReference type="RefSeq" id="WP_311341545.1">
    <property type="nucleotide sequence ID" value="NZ_JAVRHS010000014.1"/>
</dbReference>
<comment type="caution">
    <text evidence="7">The sequence shown here is derived from an EMBL/GenBank/DDBJ whole genome shotgun (WGS) entry which is preliminary data.</text>
</comment>
<name>A0ABU2ZK42_9SPHN</name>
<feature type="transmembrane region" description="Helical" evidence="6">
    <location>
        <begin position="360"/>
        <end position="379"/>
    </location>
</feature>
<evidence type="ECO:0008006" key="9">
    <source>
        <dbReference type="Google" id="ProtNLM"/>
    </source>
</evidence>
<evidence type="ECO:0000256" key="5">
    <source>
        <dbReference type="ARBA" id="ARBA00023136"/>
    </source>
</evidence>
<keyword evidence="8" id="KW-1185">Reference proteome</keyword>
<dbReference type="PANTHER" id="PTHR30250:SF11">
    <property type="entry name" value="O-ANTIGEN TRANSPORTER-RELATED"/>
    <property type="match status" value="1"/>
</dbReference>
<feature type="transmembrane region" description="Helical" evidence="6">
    <location>
        <begin position="385"/>
        <end position="403"/>
    </location>
</feature>
<feature type="transmembrane region" description="Helical" evidence="6">
    <location>
        <begin position="150"/>
        <end position="168"/>
    </location>
</feature>
<evidence type="ECO:0000256" key="3">
    <source>
        <dbReference type="ARBA" id="ARBA00022692"/>
    </source>
</evidence>
<keyword evidence="4 6" id="KW-1133">Transmembrane helix</keyword>
<reference evidence="7 8" key="1">
    <citation type="submission" date="2023-09" db="EMBL/GenBank/DDBJ databases">
        <authorList>
            <person name="Rey-Velasco X."/>
        </authorList>
    </citation>
    <scope>NUCLEOTIDE SEQUENCE [LARGE SCALE GENOMIC DNA]</scope>
    <source>
        <strain evidence="7 8">F390</strain>
    </source>
</reference>
<feature type="transmembrane region" description="Helical" evidence="6">
    <location>
        <begin position="21"/>
        <end position="43"/>
    </location>
</feature>
<keyword evidence="2" id="KW-1003">Cell membrane</keyword>
<dbReference type="Proteomes" id="UP001259803">
    <property type="component" value="Unassembled WGS sequence"/>
</dbReference>
<feature type="transmembrane region" description="Helical" evidence="6">
    <location>
        <begin position="289"/>
        <end position="315"/>
    </location>
</feature>
<dbReference type="PANTHER" id="PTHR30250">
    <property type="entry name" value="PST FAMILY PREDICTED COLANIC ACID TRANSPORTER"/>
    <property type="match status" value="1"/>
</dbReference>
<evidence type="ECO:0000256" key="6">
    <source>
        <dbReference type="SAM" id="Phobius"/>
    </source>
</evidence>
<evidence type="ECO:0000313" key="7">
    <source>
        <dbReference type="EMBL" id="MDT0576970.1"/>
    </source>
</evidence>
<gene>
    <name evidence="7" type="ORF">RM533_12410</name>
</gene>
<feature type="transmembrane region" description="Helical" evidence="6">
    <location>
        <begin position="321"/>
        <end position="339"/>
    </location>
</feature>
<evidence type="ECO:0000313" key="8">
    <source>
        <dbReference type="Proteomes" id="UP001259803"/>
    </source>
</evidence>
<feature type="transmembrane region" description="Helical" evidence="6">
    <location>
        <begin position="85"/>
        <end position="109"/>
    </location>
</feature>
<feature type="transmembrane region" description="Helical" evidence="6">
    <location>
        <begin position="233"/>
        <end position="255"/>
    </location>
</feature>
<evidence type="ECO:0000256" key="4">
    <source>
        <dbReference type="ARBA" id="ARBA00022989"/>
    </source>
</evidence>
<organism evidence="7 8">
    <name type="scientific">Croceicoccus esteveae</name>
    <dbReference type="NCBI Taxonomy" id="3075597"/>
    <lineage>
        <taxon>Bacteria</taxon>
        <taxon>Pseudomonadati</taxon>
        <taxon>Pseudomonadota</taxon>
        <taxon>Alphaproteobacteria</taxon>
        <taxon>Sphingomonadales</taxon>
        <taxon>Erythrobacteraceae</taxon>
        <taxon>Croceicoccus</taxon>
    </lineage>
</organism>
<feature type="transmembrane region" description="Helical" evidence="6">
    <location>
        <begin position="115"/>
        <end position="138"/>
    </location>
</feature>
<comment type="subcellular location">
    <subcellularLocation>
        <location evidence="1">Cell membrane</location>
        <topology evidence="1">Multi-pass membrane protein</topology>
    </subcellularLocation>
</comment>
<protein>
    <recommendedName>
        <fullName evidence="9">Polysaccharide biosynthesis protein</fullName>
    </recommendedName>
</protein>
<sequence>MSDFSFFPNRLVRIRQAARAPMVLSAGMFAASGALFAIGTLLLARTMPIEAFGRFALGVALFNLFSLVAPAGLDQLVLRMRLAVGWRLAGLIAASGVALGSLVAVVTFWSGGLLAAEAAMTMAAIAAGGMSVMVAGVLRASGRTASAVPYTTGANWIILAIGLVGLVVPFSSALAPLALFAAGNLLRALIGWRMLLRERQPEHTGAPVDWPQAAALVGIATVGTAMLQMERLLIPIVLDLTDLALFAVLSSTVMFPFRLLNQAAGFALTPLLANEPDPQRRRALVHKEALIVTALAAVAAGCAVALAPPIVGWITSDAYRITGPLVLAGCANGMVKLLYAVTRSVVTACGTRAQIGRLNGLGLLWILLATLGGATGATFGLTGLLLGVAAGGLLTVLPLWVLARKTLLA</sequence>
<evidence type="ECO:0000256" key="1">
    <source>
        <dbReference type="ARBA" id="ARBA00004651"/>
    </source>
</evidence>
<accession>A0ABU2ZK42</accession>
<dbReference type="InterPro" id="IPR050833">
    <property type="entry name" value="Poly_Biosynth_Transport"/>
</dbReference>